<dbReference type="GO" id="GO:0031519">
    <property type="term" value="C:PcG protein complex"/>
    <property type="evidence" value="ECO:0007669"/>
    <property type="project" value="TreeGrafter"/>
</dbReference>
<dbReference type="GO" id="GO:0008270">
    <property type="term" value="F:zinc ion binding"/>
    <property type="evidence" value="ECO:0007669"/>
    <property type="project" value="UniProtKB-KW"/>
</dbReference>
<dbReference type="GO" id="GO:0000785">
    <property type="term" value="C:chromatin"/>
    <property type="evidence" value="ECO:0007669"/>
    <property type="project" value="TreeGrafter"/>
</dbReference>
<comment type="caution">
    <text evidence="9">The sequence shown here is derived from an EMBL/GenBank/DDBJ whole genome shotgun (WGS) entry which is preliminary data.</text>
</comment>
<dbReference type="GO" id="GO:0005667">
    <property type="term" value="C:transcription regulator complex"/>
    <property type="evidence" value="ECO:0007669"/>
    <property type="project" value="TreeGrafter"/>
</dbReference>
<dbReference type="EMBL" id="JAFIRN010000005">
    <property type="protein sequence ID" value="KAG5849557.1"/>
    <property type="molecule type" value="Genomic_DNA"/>
</dbReference>
<accession>A0A9D3MIJ7</accession>
<feature type="domain" description="C2H2-type" evidence="8">
    <location>
        <begin position="155"/>
        <end position="182"/>
    </location>
</feature>
<reference evidence="9" key="1">
    <citation type="submission" date="2021-01" db="EMBL/GenBank/DDBJ databases">
        <title>A chromosome-scale assembly of European eel, Anguilla anguilla.</title>
        <authorList>
            <person name="Henkel C."/>
            <person name="Jong-Raadsen S.A."/>
            <person name="Dufour S."/>
            <person name="Weltzien F.-A."/>
            <person name="Palstra A.P."/>
            <person name="Pelster B."/>
            <person name="Spaink H.P."/>
            <person name="Van Den Thillart G.E."/>
            <person name="Jansen H."/>
            <person name="Zahm M."/>
            <person name="Klopp C."/>
            <person name="Cedric C."/>
            <person name="Louis A."/>
            <person name="Berthelot C."/>
            <person name="Parey E."/>
            <person name="Roest Crollius H."/>
            <person name="Montfort J."/>
            <person name="Robinson-Rechavi M."/>
            <person name="Bucao C."/>
            <person name="Bouchez O."/>
            <person name="Gislard M."/>
            <person name="Lluch J."/>
            <person name="Milhes M."/>
            <person name="Lampietro C."/>
            <person name="Lopez Roques C."/>
            <person name="Donnadieu C."/>
            <person name="Braasch I."/>
            <person name="Desvignes T."/>
            <person name="Postlethwait J."/>
            <person name="Bobe J."/>
            <person name="Guiguen Y."/>
            <person name="Dirks R."/>
        </authorList>
    </citation>
    <scope>NUCLEOTIDE SEQUENCE</scope>
    <source>
        <strain evidence="9">Tag_6206</strain>
        <tissue evidence="9">Liver</tissue>
    </source>
</reference>
<evidence type="ECO:0000256" key="7">
    <source>
        <dbReference type="SAM" id="MobiDB-lite"/>
    </source>
</evidence>
<sequence length="292" mass="32764">MTSDPQTGDPSCSFSAETGMESLQVRSEPQSVPVAAEGPGDKLSALSSLEWDSELEQMDFVPAEEQAGIFAAWSEGAVSERVLTQHRLYSQVQDKEETQPRAQFGKHLAVSKNHSMQERIGRSVKQFSYPKFENSFGSFKDNEFQQGTLTEEGLFNCMQCGKSFAKLRDLKGHQRVHTGEKPFACSQCEKCFSYHHQLKTHQRIHTGEKPFICTQCGKRFTQSSHIKRHQAVHTGEKRFSCTLCGKRFSQSCGLKTHQAVHTGERPFSCSQCGKSFSILGNLLRHQIVHTGK</sequence>
<protein>
    <recommendedName>
        <fullName evidence="8">C2H2-type domain-containing protein</fullName>
    </recommendedName>
</protein>
<dbReference type="PANTHER" id="PTHR14003">
    <property type="entry name" value="TRANSCRIPTIONAL REPRESSOR PROTEIN YY"/>
    <property type="match status" value="1"/>
</dbReference>
<dbReference type="GO" id="GO:0000981">
    <property type="term" value="F:DNA-binding transcription factor activity, RNA polymerase II-specific"/>
    <property type="evidence" value="ECO:0007669"/>
    <property type="project" value="TreeGrafter"/>
</dbReference>
<feature type="region of interest" description="Disordered" evidence="7">
    <location>
        <begin position="1"/>
        <end position="40"/>
    </location>
</feature>
<dbReference type="FunFam" id="3.30.160.60:FF:000100">
    <property type="entry name" value="Zinc finger 45-like"/>
    <property type="match status" value="1"/>
</dbReference>
<dbReference type="InterPro" id="IPR036236">
    <property type="entry name" value="Znf_C2H2_sf"/>
</dbReference>
<evidence type="ECO:0000313" key="10">
    <source>
        <dbReference type="Proteomes" id="UP001044222"/>
    </source>
</evidence>
<keyword evidence="1" id="KW-0479">Metal-binding</keyword>
<dbReference type="SUPFAM" id="SSF57667">
    <property type="entry name" value="beta-beta-alpha zinc fingers"/>
    <property type="match status" value="3"/>
</dbReference>
<dbReference type="PANTHER" id="PTHR14003:SF23">
    <property type="entry name" value="ZINC FINGER PROTEIN 143"/>
    <property type="match status" value="1"/>
</dbReference>
<keyword evidence="10" id="KW-1185">Reference proteome</keyword>
<keyword evidence="3 6" id="KW-0863">Zinc-finger</keyword>
<evidence type="ECO:0000256" key="6">
    <source>
        <dbReference type="PROSITE-ProRule" id="PRU00042"/>
    </source>
</evidence>
<dbReference type="FunFam" id="3.30.160.60:FF:001927">
    <property type="entry name" value="Zinc finger protein 1184"/>
    <property type="match status" value="1"/>
</dbReference>
<dbReference type="Proteomes" id="UP001044222">
    <property type="component" value="Unassembled WGS sequence"/>
</dbReference>
<gene>
    <name evidence="9" type="ORF">ANANG_G00112210</name>
</gene>
<evidence type="ECO:0000256" key="4">
    <source>
        <dbReference type="ARBA" id="ARBA00022833"/>
    </source>
</evidence>
<feature type="domain" description="C2H2-type" evidence="8">
    <location>
        <begin position="183"/>
        <end position="210"/>
    </location>
</feature>
<keyword evidence="4" id="KW-0862">Zinc</keyword>
<feature type="domain" description="C2H2-type" evidence="8">
    <location>
        <begin position="211"/>
        <end position="238"/>
    </location>
</feature>
<dbReference type="FunFam" id="3.30.160.60:FF:002281">
    <property type="match status" value="1"/>
</dbReference>
<dbReference type="Pfam" id="PF00096">
    <property type="entry name" value="zf-C2H2"/>
    <property type="match status" value="5"/>
</dbReference>
<dbReference type="FunFam" id="3.30.160.60:FF:002460">
    <property type="entry name" value="Zgc:174574"/>
    <property type="match status" value="1"/>
</dbReference>
<dbReference type="PROSITE" id="PS00028">
    <property type="entry name" value="ZINC_FINGER_C2H2_1"/>
    <property type="match status" value="5"/>
</dbReference>
<organism evidence="9 10">
    <name type="scientific">Anguilla anguilla</name>
    <name type="common">European freshwater eel</name>
    <name type="synonym">Muraena anguilla</name>
    <dbReference type="NCBI Taxonomy" id="7936"/>
    <lineage>
        <taxon>Eukaryota</taxon>
        <taxon>Metazoa</taxon>
        <taxon>Chordata</taxon>
        <taxon>Craniata</taxon>
        <taxon>Vertebrata</taxon>
        <taxon>Euteleostomi</taxon>
        <taxon>Actinopterygii</taxon>
        <taxon>Neopterygii</taxon>
        <taxon>Teleostei</taxon>
        <taxon>Anguilliformes</taxon>
        <taxon>Anguillidae</taxon>
        <taxon>Anguilla</taxon>
    </lineage>
</organism>
<evidence type="ECO:0000256" key="1">
    <source>
        <dbReference type="ARBA" id="ARBA00022723"/>
    </source>
</evidence>
<evidence type="ECO:0000313" key="9">
    <source>
        <dbReference type="EMBL" id="KAG5849557.1"/>
    </source>
</evidence>
<evidence type="ECO:0000256" key="5">
    <source>
        <dbReference type="ARBA" id="ARBA00023242"/>
    </source>
</evidence>
<feature type="domain" description="C2H2-type" evidence="8">
    <location>
        <begin position="267"/>
        <end position="292"/>
    </location>
</feature>
<dbReference type="FunFam" id="3.30.160.60:FF:002343">
    <property type="entry name" value="Zinc finger protein 33A"/>
    <property type="match status" value="1"/>
</dbReference>
<feature type="domain" description="C2H2-type" evidence="8">
    <location>
        <begin position="239"/>
        <end position="266"/>
    </location>
</feature>
<dbReference type="Gene3D" id="3.30.160.60">
    <property type="entry name" value="Classic Zinc Finger"/>
    <property type="match status" value="5"/>
</dbReference>
<evidence type="ECO:0000256" key="2">
    <source>
        <dbReference type="ARBA" id="ARBA00022737"/>
    </source>
</evidence>
<feature type="compositionally biased region" description="Polar residues" evidence="7">
    <location>
        <begin position="1"/>
        <end position="16"/>
    </location>
</feature>
<evidence type="ECO:0000256" key="3">
    <source>
        <dbReference type="ARBA" id="ARBA00022771"/>
    </source>
</evidence>
<proteinExistence type="predicted"/>
<dbReference type="InterPro" id="IPR013087">
    <property type="entry name" value="Znf_C2H2_type"/>
</dbReference>
<dbReference type="PROSITE" id="PS50157">
    <property type="entry name" value="ZINC_FINGER_C2H2_2"/>
    <property type="match status" value="5"/>
</dbReference>
<dbReference type="SMART" id="SM00355">
    <property type="entry name" value="ZnF_C2H2"/>
    <property type="match status" value="5"/>
</dbReference>
<name>A0A9D3MIJ7_ANGAN</name>
<dbReference type="GO" id="GO:0000978">
    <property type="term" value="F:RNA polymerase II cis-regulatory region sequence-specific DNA binding"/>
    <property type="evidence" value="ECO:0007669"/>
    <property type="project" value="TreeGrafter"/>
</dbReference>
<evidence type="ECO:0000259" key="8">
    <source>
        <dbReference type="PROSITE" id="PS50157"/>
    </source>
</evidence>
<dbReference type="AlphaFoldDB" id="A0A9D3MIJ7"/>
<keyword evidence="5" id="KW-0539">Nucleus</keyword>
<keyword evidence="2" id="KW-0677">Repeat</keyword>